<keyword evidence="2" id="KW-1185">Reference proteome</keyword>
<protein>
    <submittedName>
        <fullName evidence="1">Uncharacterized protein</fullName>
    </submittedName>
</protein>
<organism evidence="1 2">
    <name type="scientific">Fibrisoma limi BUZ 3</name>
    <dbReference type="NCBI Taxonomy" id="1185876"/>
    <lineage>
        <taxon>Bacteria</taxon>
        <taxon>Pseudomonadati</taxon>
        <taxon>Bacteroidota</taxon>
        <taxon>Cytophagia</taxon>
        <taxon>Cytophagales</taxon>
        <taxon>Spirosomataceae</taxon>
        <taxon>Fibrisoma</taxon>
    </lineage>
</organism>
<proteinExistence type="predicted"/>
<reference evidence="1 2" key="1">
    <citation type="journal article" date="2012" name="J. Bacteriol.">
        <title>Genome Sequence of the Filamentous Bacterium Fibrisoma limi BUZ 3T.</title>
        <authorList>
            <person name="Filippini M."/>
            <person name="Qi W."/>
            <person name="Jaenicke S."/>
            <person name="Goesmann A."/>
            <person name="Smits T.H."/>
            <person name="Bagheri H.C."/>
        </authorList>
    </citation>
    <scope>NUCLEOTIDE SEQUENCE [LARGE SCALE GENOMIC DNA]</scope>
    <source>
        <strain evidence="2">BUZ 3T</strain>
    </source>
</reference>
<name>I2GD78_9BACT</name>
<accession>I2GD78</accession>
<dbReference type="EMBL" id="CAIT01000004">
    <property type="protein sequence ID" value="CCH51852.1"/>
    <property type="molecule type" value="Genomic_DNA"/>
</dbReference>
<sequence length="43" mass="4972">MQLAKQVFHRATSYKKGGMLRLTNNGNWRYLFDCLPGNRQAVS</sequence>
<gene>
    <name evidence="1" type="ORF">BN8_00805</name>
</gene>
<evidence type="ECO:0000313" key="2">
    <source>
        <dbReference type="Proteomes" id="UP000009309"/>
    </source>
</evidence>
<dbReference type="Proteomes" id="UP000009309">
    <property type="component" value="Unassembled WGS sequence"/>
</dbReference>
<comment type="caution">
    <text evidence="1">The sequence shown here is derived from an EMBL/GenBank/DDBJ whole genome shotgun (WGS) entry which is preliminary data.</text>
</comment>
<evidence type="ECO:0000313" key="1">
    <source>
        <dbReference type="EMBL" id="CCH51852.1"/>
    </source>
</evidence>
<dbReference type="AlphaFoldDB" id="I2GD78"/>